<gene>
    <name evidence="1" type="ORF">RRG08_041756</name>
</gene>
<sequence>MIEYEKVRIPRDSQISQTLNLLDLFPSHSALQVQPYKVELQPTDPRHQARLGTLTTVAFIASVSTHCSRAKFARGYKCILFTQNSNLVDRQVDFTSVWTTPARLRFIVKAATLVRGINLARLLLHAPDAGKVFFFF</sequence>
<dbReference type="AlphaFoldDB" id="A0AAE0YZ93"/>
<dbReference type="EMBL" id="JAWDGP010005075">
    <property type="protein sequence ID" value="KAK3759802.1"/>
    <property type="molecule type" value="Genomic_DNA"/>
</dbReference>
<organism evidence="1 2">
    <name type="scientific">Elysia crispata</name>
    <name type="common">lettuce slug</name>
    <dbReference type="NCBI Taxonomy" id="231223"/>
    <lineage>
        <taxon>Eukaryota</taxon>
        <taxon>Metazoa</taxon>
        <taxon>Spiralia</taxon>
        <taxon>Lophotrochozoa</taxon>
        <taxon>Mollusca</taxon>
        <taxon>Gastropoda</taxon>
        <taxon>Heterobranchia</taxon>
        <taxon>Euthyneura</taxon>
        <taxon>Panpulmonata</taxon>
        <taxon>Sacoglossa</taxon>
        <taxon>Placobranchoidea</taxon>
        <taxon>Plakobranchidae</taxon>
        <taxon>Elysia</taxon>
    </lineage>
</organism>
<evidence type="ECO:0000313" key="2">
    <source>
        <dbReference type="Proteomes" id="UP001283361"/>
    </source>
</evidence>
<protein>
    <submittedName>
        <fullName evidence="1">Uncharacterized protein</fullName>
    </submittedName>
</protein>
<accession>A0AAE0YZ93</accession>
<dbReference type="Proteomes" id="UP001283361">
    <property type="component" value="Unassembled WGS sequence"/>
</dbReference>
<name>A0AAE0YZ93_9GAST</name>
<evidence type="ECO:0000313" key="1">
    <source>
        <dbReference type="EMBL" id="KAK3759802.1"/>
    </source>
</evidence>
<comment type="caution">
    <text evidence="1">The sequence shown here is derived from an EMBL/GenBank/DDBJ whole genome shotgun (WGS) entry which is preliminary data.</text>
</comment>
<proteinExistence type="predicted"/>
<keyword evidence="2" id="KW-1185">Reference proteome</keyword>
<reference evidence="1" key="1">
    <citation type="journal article" date="2023" name="G3 (Bethesda)">
        <title>A reference genome for the long-term kleptoplast-retaining sea slug Elysia crispata morphotype clarki.</title>
        <authorList>
            <person name="Eastman K.E."/>
            <person name="Pendleton A.L."/>
            <person name="Shaikh M.A."/>
            <person name="Suttiyut T."/>
            <person name="Ogas R."/>
            <person name="Tomko P."/>
            <person name="Gavelis G."/>
            <person name="Widhalm J.R."/>
            <person name="Wisecaver J.H."/>
        </authorList>
    </citation>
    <scope>NUCLEOTIDE SEQUENCE</scope>
    <source>
        <strain evidence="1">ECLA1</strain>
    </source>
</reference>